<proteinExistence type="predicted"/>
<protein>
    <submittedName>
        <fullName evidence="2">Exonuclease</fullName>
    </submittedName>
</protein>
<dbReference type="Proteomes" id="UP000078529">
    <property type="component" value="Unassembled WGS sequence"/>
</dbReference>
<keyword evidence="2" id="KW-0378">Hydrolase</keyword>
<sequence length="198" mass="22616">MDVYFSADVETDGPIPGPFSMLSFAIVFAGTYDGREFKRADTHEKRVYHELKPISSQYEQEALDVNGLDRQRLLLEGEDPKEALTKAANWIREIAGEGSPVLVAYPLSFDWTWLYWYFVNYCEQGSPFDYSKCYDIKTALSVKTGMPIAQSGRSSVPSHLRSHRLHTHHAIDDAIEQAEIFANLFEWEPPHGRDKPQT</sequence>
<keyword evidence="2" id="KW-0269">Exonuclease</keyword>
<dbReference type="InterPro" id="IPR012337">
    <property type="entry name" value="RNaseH-like_sf"/>
</dbReference>
<dbReference type="EMBL" id="LDQA01000028">
    <property type="protein sequence ID" value="KTR05154.1"/>
    <property type="molecule type" value="Genomic_DNA"/>
</dbReference>
<dbReference type="InterPro" id="IPR036397">
    <property type="entry name" value="RNaseH_sf"/>
</dbReference>
<keyword evidence="3" id="KW-1185">Reference proteome</keyword>
<dbReference type="GO" id="GO:0004527">
    <property type="term" value="F:exonuclease activity"/>
    <property type="evidence" value="ECO:0007669"/>
    <property type="project" value="UniProtKB-KW"/>
</dbReference>
<evidence type="ECO:0000313" key="3">
    <source>
        <dbReference type="Proteomes" id="UP000078529"/>
    </source>
</evidence>
<evidence type="ECO:0000259" key="1">
    <source>
        <dbReference type="Pfam" id="PF16473"/>
    </source>
</evidence>
<dbReference type="Gene3D" id="3.30.420.10">
    <property type="entry name" value="Ribonuclease H-like superfamily/Ribonuclease H"/>
    <property type="match status" value="1"/>
</dbReference>
<dbReference type="InterPro" id="IPR033390">
    <property type="entry name" value="Rv2179c-like"/>
</dbReference>
<keyword evidence="2" id="KW-0540">Nuclease</keyword>
<name>A0A175RQA3_9HYPH</name>
<dbReference type="GO" id="GO:0003676">
    <property type="term" value="F:nucleic acid binding"/>
    <property type="evidence" value="ECO:0007669"/>
    <property type="project" value="InterPro"/>
</dbReference>
<feature type="domain" description="3'-5' exoribonuclease Rv2179c-like" evidence="1">
    <location>
        <begin position="80"/>
        <end position="183"/>
    </location>
</feature>
<accession>A0A175RQA3</accession>
<evidence type="ECO:0000313" key="2">
    <source>
        <dbReference type="EMBL" id="KTR05154.1"/>
    </source>
</evidence>
<organism evidence="2 3">
    <name type="scientific">Aureimonas ureilytica</name>
    <dbReference type="NCBI Taxonomy" id="401562"/>
    <lineage>
        <taxon>Bacteria</taxon>
        <taxon>Pseudomonadati</taxon>
        <taxon>Pseudomonadota</taxon>
        <taxon>Alphaproteobacteria</taxon>
        <taxon>Hyphomicrobiales</taxon>
        <taxon>Aurantimonadaceae</taxon>
        <taxon>Aureimonas</taxon>
    </lineage>
</organism>
<dbReference type="AlphaFoldDB" id="A0A175RQA3"/>
<dbReference type="SUPFAM" id="SSF53098">
    <property type="entry name" value="Ribonuclease H-like"/>
    <property type="match status" value="1"/>
</dbReference>
<comment type="caution">
    <text evidence="2">The sequence shown here is derived from an EMBL/GenBank/DDBJ whole genome shotgun (WGS) entry which is preliminary data.</text>
</comment>
<dbReference type="PATRIC" id="fig|401562.4.peg.2289"/>
<dbReference type="Pfam" id="PF16473">
    <property type="entry name" value="Rv2179c-like"/>
    <property type="match status" value="1"/>
</dbReference>
<gene>
    <name evidence="2" type="ORF">NS365_12535</name>
</gene>
<reference evidence="2 3" key="1">
    <citation type="journal article" date="2016" name="Front. Microbiol.">
        <title>Genomic Resource of Rice Seed Associated Bacteria.</title>
        <authorList>
            <person name="Midha S."/>
            <person name="Bansal K."/>
            <person name="Sharma S."/>
            <person name="Kumar N."/>
            <person name="Patil P.P."/>
            <person name="Chaudhry V."/>
            <person name="Patil P.B."/>
        </authorList>
    </citation>
    <scope>NUCLEOTIDE SEQUENCE [LARGE SCALE GENOMIC DNA]</scope>
    <source>
        <strain evidence="2 3">NS365</strain>
    </source>
</reference>